<dbReference type="GO" id="GO:0016567">
    <property type="term" value="P:protein ubiquitination"/>
    <property type="evidence" value="ECO:0007669"/>
    <property type="project" value="UniProtKB-UniRule"/>
</dbReference>
<dbReference type="GO" id="GO:0000151">
    <property type="term" value="C:ubiquitin ligase complex"/>
    <property type="evidence" value="ECO:0007669"/>
    <property type="project" value="TreeGrafter"/>
</dbReference>
<reference evidence="12 13" key="1">
    <citation type="journal article" date="2023" name="BMC Biol.">
        <title>The compact genome of the sponge Oopsacas minuta (Hexactinellida) is lacking key metazoan core genes.</title>
        <authorList>
            <person name="Santini S."/>
            <person name="Schenkelaars Q."/>
            <person name="Jourda C."/>
            <person name="Duchesne M."/>
            <person name="Belahbib H."/>
            <person name="Rocher C."/>
            <person name="Selva M."/>
            <person name="Riesgo A."/>
            <person name="Vervoort M."/>
            <person name="Leys S.P."/>
            <person name="Kodjabachian L."/>
            <person name="Le Bivic A."/>
            <person name="Borchiellini C."/>
            <person name="Claverie J.M."/>
            <person name="Renard E."/>
        </authorList>
    </citation>
    <scope>NUCLEOTIDE SEQUENCE [LARGE SCALE GENOMIC DNA]</scope>
    <source>
        <strain evidence="12">SPO-2</strain>
    </source>
</reference>
<dbReference type="GO" id="GO:0008270">
    <property type="term" value="F:zinc ion binding"/>
    <property type="evidence" value="ECO:0007669"/>
    <property type="project" value="UniProtKB-UniRule"/>
</dbReference>
<evidence type="ECO:0000256" key="2">
    <source>
        <dbReference type="ARBA" id="ARBA00004906"/>
    </source>
</evidence>
<evidence type="ECO:0000256" key="7">
    <source>
        <dbReference type="ARBA" id="ARBA00022833"/>
    </source>
</evidence>
<evidence type="ECO:0000259" key="11">
    <source>
        <dbReference type="PROSITE" id="PS51157"/>
    </source>
</evidence>
<accession>A0AAV7KKI8</accession>
<dbReference type="Gene3D" id="2.10.110.30">
    <property type="match status" value="1"/>
</dbReference>
<dbReference type="EC" id="2.3.2.27" evidence="10"/>
<dbReference type="SUPFAM" id="SSF54736">
    <property type="entry name" value="ClpS-like"/>
    <property type="match status" value="1"/>
</dbReference>
<comment type="catalytic activity">
    <reaction evidence="1 10">
        <text>S-ubiquitinyl-[E2 ubiquitin-conjugating enzyme]-L-cysteine + [acceptor protein]-L-lysine = [E2 ubiquitin-conjugating enzyme]-L-cysteine + N(6)-ubiquitinyl-[acceptor protein]-L-lysine.</text>
        <dbReference type="EC" id="2.3.2.27"/>
    </reaction>
</comment>
<evidence type="ECO:0000313" key="13">
    <source>
        <dbReference type="Proteomes" id="UP001165289"/>
    </source>
</evidence>
<dbReference type="Pfam" id="PF02617">
    <property type="entry name" value="ClpS"/>
    <property type="match status" value="1"/>
</dbReference>
<dbReference type="AlphaFoldDB" id="A0AAV7KKI8"/>
<evidence type="ECO:0000256" key="8">
    <source>
        <dbReference type="ARBA" id="ARBA00046341"/>
    </source>
</evidence>
<evidence type="ECO:0000256" key="1">
    <source>
        <dbReference type="ARBA" id="ARBA00000900"/>
    </source>
</evidence>
<dbReference type="Gene3D" id="3.30.1390.10">
    <property type="match status" value="1"/>
</dbReference>
<dbReference type="EMBL" id="JAKMXF010000007">
    <property type="protein sequence ID" value="KAI6661769.1"/>
    <property type="molecule type" value="Genomic_DNA"/>
</dbReference>
<sequence>MEKTNNLKELLFNEICVQAPEIFSGDNPLTLPQDNLLAQFTEKIQLLLSRGIPIDDFLKNLKEQGGGPTICGHVFDKGDFFYTCVECRTDPTCVFCKECFFRSTHVKHLYKMFVSGGAGSCDCGDIEAWTKDPHCDVHKPKIQTSQSDPLTFLPDWLTVHGHEFCHFIFEYAITLQICKDWKTLCPEFKSKLQPFFNNNSYCVVVMNDEVNTFDDVAALFVKELGIPHRDSLTLTYAIDKLGRALVRQDNQQDCISTTARLSQLDSIAIPLILAQHQQSSVFLLTALLNICSQTPGLQKLCAMVGIVSYN</sequence>
<dbReference type="InterPro" id="IPR003769">
    <property type="entry name" value="ClpS_core"/>
</dbReference>
<dbReference type="GO" id="GO:0005737">
    <property type="term" value="C:cytoplasm"/>
    <property type="evidence" value="ECO:0007669"/>
    <property type="project" value="TreeGrafter"/>
</dbReference>
<dbReference type="InterPro" id="IPR014719">
    <property type="entry name" value="Ribosomal_bL12_C/ClpS-like"/>
</dbReference>
<dbReference type="InterPro" id="IPR003126">
    <property type="entry name" value="Znf_UBR"/>
</dbReference>
<dbReference type="SMART" id="SM00396">
    <property type="entry name" value="ZnF_UBR1"/>
    <property type="match status" value="1"/>
</dbReference>
<evidence type="ECO:0000256" key="6">
    <source>
        <dbReference type="ARBA" id="ARBA00022786"/>
    </source>
</evidence>
<dbReference type="FunFam" id="2.10.110.30:FF:000001">
    <property type="entry name" value="E3 ubiquitin-protein ligase UBR2 isoform 1"/>
    <property type="match status" value="1"/>
</dbReference>
<dbReference type="Proteomes" id="UP001165289">
    <property type="component" value="Unassembled WGS sequence"/>
</dbReference>
<evidence type="ECO:0000256" key="10">
    <source>
        <dbReference type="RuleBase" id="RU366018"/>
    </source>
</evidence>
<comment type="caution">
    <text evidence="12">The sequence shown here is derived from an EMBL/GenBank/DDBJ whole genome shotgun (WGS) entry which is preliminary data.</text>
</comment>
<dbReference type="PANTHER" id="PTHR21497:SF24">
    <property type="entry name" value="E3 UBIQUITIN-PROTEIN LIGASE UBR1"/>
    <property type="match status" value="1"/>
</dbReference>
<dbReference type="PANTHER" id="PTHR21497">
    <property type="entry name" value="UBIQUITIN LIGASE E3 ALPHA-RELATED"/>
    <property type="match status" value="1"/>
</dbReference>
<dbReference type="GO" id="GO:0061630">
    <property type="term" value="F:ubiquitin protein ligase activity"/>
    <property type="evidence" value="ECO:0007669"/>
    <property type="project" value="UniProtKB-UniRule"/>
</dbReference>
<dbReference type="PROSITE" id="PS51157">
    <property type="entry name" value="ZF_UBR"/>
    <property type="match status" value="1"/>
</dbReference>
<keyword evidence="6 10" id="KW-0833">Ubl conjugation pathway</keyword>
<feature type="domain" description="UBR-type" evidence="11">
    <location>
        <begin position="69"/>
        <end position="140"/>
    </location>
</feature>
<keyword evidence="4 10" id="KW-0479">Metal-binding</keyword>
<dbReference type="Pfam" id="PF02207">
    <property type="entry name" value="zf-UBR"/>
    <property type="match status" value="1"/>
</dbReference>
<protein>
    <recommendedName>
        <fullName evidence="10">E3 ubiquitin-protein ligase</fullName>
        <ecNumber evidence="10">2.3.2.27</ecNumber>
    </recommendedName>
</protein>
<comment type="pathway">
    <text evidence="2 10">Protein modification; protein ubiquitination.</text>
</comment>
<evidence type="ECO:0000256" key="4">
    <source>
        <dbReference type="ARBA" id="ARBA00022723"/>
    </source>
</evidence>
<keyword evidence="7 10" id="KW-0862">Zinc</keyword>
<keyword evidence="13" id="KW-1185">Reference proteome</keyword>
<evidence type="ECO:0000256" key="9">
    <source>
        <dbReference type="PROSITE-ProRule" id="PRU00508"/>
    </source>
</evidence>
<organism evidence="12 13">
    <name type="scientific">Oopsacas minuta</name>
    <dbReference type="NCBI Taxonomy" id="111878"/>
    <lineage>
        <taxon>Eukaryota</taxon>
        <taxon>Metazoa</taxon>
        <taxon>Porifera</taxon>
        <taxon>Hexactinellida</taxon>
        <taxon>Hexasterophora</taxon>
        <taxon>Lyssacinosida</taxon>
        <taxon>Leucopsacidae</taxon>
        <taxon>Oopsacas</taxon>
    </lineage>
</organism>
<dbReference type="GO" id="GO:0071596">
    <property type="term" value="P:ubiquitin-dependent protein catabolic process via the N-end rule pathway"/>
    <property type="evidence" value="ECO:0007669"/>
    <property type="project" value="UniProtKB-UniRule"/>
</dbReference>
<keyword evidence="5 10" id="KW-0863">Zinc-finger</keyword>
<feature type="zinc finger region" description="UBR-type" evidence="9">
    <location>
        <begin position="69"/>
        <end position="140"/>
    </location>
</feature>
<comment type="function">
    <text evidence="10">Ubiquitin ligase protein which is a component of the N-end rule pathway. Recognizes and binds to proteins bearing specific N-terminal residues that are destabilizing according to the N-end rule, leading to their ubiquitination and subsequent degradation.</text>
</comment>
<name>A0AAV7KKI8_9METZ</name>
<evidence type="ECO:0000256" key="5">
    <source>
        <dbReference type="ARBA" id="ARBA00022771"/>
    </source>
</evidence>
<evidence type="ECO:0000313" key="12">
    <source>
        <dbReference type="EMBL" id="KAI6661769.1"/>
    </source>
</evidence>
<evidence type="ECO:0000256" key="3">
    <source>
        <dbReference type="ARBA" id="ARBA00022679"/>
    </source>
</evidence>
<dbReference type="CDD" id="cd19672">
    <property type="entry name" value="UBR-box_UBR1_like"/>
    <property type="match status" value="1"/>
</dbReference>
<comment type="similarity">
    <text evidence="8 10">Belongs to the E3 ubiquitin-protein ligase UBR1-like family.</text>
</comment>
<keyword evidence="3 10" id="KW-0808">Transferase</keyword>
<dbReference type="InterPro" id="IPR039164">
    <property type="entry name" value="UBR1-like"/>
</dbReference>
<proteinExistence type="inferred from homology"/>
<gene>
    <name evidence="12" type="ORF">LOD99_9836</name>
</gene>